<organism evidence="1 2">
    <name type="scientific">Sylvietta virens</name>
    <name type="common">Green crombec</name>
    <dbReference type="NCBI Taxonomy" id="208069"/>
    <lineage>
        <taxon>Eukaryota</taxon>
        <taxon>Metazoa</taxon>
        <taxon>Chordata</taxon>
        <taxon>Craniata</taxon>
        <taxon>Vertebrata</taxon>
        <taxon>Euteleostomi</taxon>
        <taxon>Archelosauria</taxon>
        <taxon>Archosauria</taxon>
        <taxon>Dinosauria</taxon>
        <taxon>Saurischia</taxon>
        <taxon>Theropoda</taxon>
        <taxon>Coelurosauria</taxon>
        <taxon>Aves</taxon>
        <taxon>Neognathae</taxon>
        <taxon>Neoaves</taxon>
        <taxon>Telluraves</taxon>
        <taxon>Australaves</taxon>
        <taxon>Passeriformes</taxon>
        <taxon>Sylvioidea</taxon>
        <taxon>Sylviidae</taxon>
        <taxon>Acrocephalinae</taxon>
        <taxon>Sylvietta</taxon>
    </lineage>
</organism>
<sequence>VVSDSNSIFRMLEATFSSLNESNLNLTDSCWLCYDVKPPFYEGVALNTPFSYYTADVPHQCRWNTPRRGITLRQVTGQGKCFG</sequence>
<dbReference type="Pfam" id="PF00429">
    <property type="entry name" value="TLV_coat"/>
    <property type="match status" value="1"/>
</dbReference>
<protein>
    <submittedName>
        <fullName evidence="1">ENV2 protein</fullName>
    </submittedName>
</protein>
<feature type="non-terminal residue" evidence="1">
    <location>
        <position position="83"/>
    </location>
</feature>
<dbReference type="InterPro" id="IPR018154">
    <property type="entry name" value="TLV/ENV_coat_polyprotein"/>
</dbReference>
<reference evidence="1 2" key="1">
    <citation type="submission" date="2019-09" db="EMBL/GenBank/DDBJ databases">
        <title>Bird 10,000 Genomes (B10K) Project - Family phase.</title>
        <authorList>
            <person name="Zhang G."/>
        </authorList>
    </citation>
    <scope>NUCLEOTIDE SEQUENCE [LARGE SCALE GENOMIC DNA]</scope>
    <source>
        <strain evidence="1">B10K-DU-009-59</strain>
        <tissue evidence="1">Muscle</tissue>
    </source>
</reference>
<feature type="non-terminal residue" evidence="1">
    <location>
        <position position="1"/>
    </location>
</feature>
<gene>
    <name evidence="1" type="primary">Fv4_4</name>
    <name evidence="1" type="ORF">SYLVIR_R15635</name>
</gene>
<dbReference type="Proteomes" id="UP000567822">
    <property type="component" value="Unassembled WGS sequence"/>
</dbReference>
<name>A0A7L0LP75_9SYLV</name>
<dbReference type="EMBL" id="VXAN01001825">
    <property type="protein sequence ID" value="NXK70877.1"/>
    <property type="molecule type" value="Genomic_DNA"/>
</dbReference>
<evidence type="ECO:0000313" key="1">
    <source>
        <dbReference type="EMBL" id="NXK70877.1"/>
    </source>
</evidence>
<dbReference type="AlphaFoldDB" id="A0A7L0LP75"/>
<keyword evidence="2" id="KW-1185">Reference proteome</keyword>
<accession>A0A7L0LP75</accession>
<comment type="caution">
    <text evidence="1">The sequence shown here is derived from an EMBL/GenBank/DDBJ whole genome shotgun (WGS) entry which is preliminary data.</text>
</comment>
<proteinExistence type="predicted"/>
<evidence type="ECO:0000313" key="2">
    <source>
        <dbReference type="Proteomes" id="UP000567822"/>
    </source>
</evidence>